<dbReference type="Gene3D" id="1.20.920.10">
    <property type="entry name" value="Bromodomain-like"/>
    <property type="match status" value="1"/>
</dbReference>
<feature type="region of interest" description="Disordered" evidence="2">
    <location>
        <begin position="40"/>
        <end position="80"/>
    </location>
</feature>
<proteinExistence type="predicted"/>
<reference evidence="3 4" key="1">
    <citation type="journal article" date="2015" name="PLoS Pathog.">
        <title>Leptomonas seymouri: Adaptations to the Dixenous Life Cycle Analyzed by Genome Sequencing, Transcriptome Profiling and Co-infection with Leishmania donovani.</title>
        <authorList>
            <person name="Kraeva N."/>
            <person name="Butenko A."/>
            <person name="Hlavacova J."/>
            <person name="Kostygov A."/>
            <person name="Myskova J."/>
            <person name="Grybchuk D."/>
            <person name="Lestinova T."/>
            <person name="Votypka J."/>
            <person name="Volf P."/>
            <person name="Opperdoes F."/>
            <person name="Flegontov P."/>
            <person name="Lukes J."/>
            <person name="Yurchenko V."/>
        </authorList>
    </citation>
    <scope>NUCLEOTIDE SEQUENCE [LARGE SCALE GENOMIC DNA]</scope>
    <source>
        <strain evidence="3 4">ATCC 30220</strain>
    </source>
</reference>
<keyword evidence="1" id="KW-0103">Bromodomain</keyword>
<feature type="compositionally biased region" description="Low complexity" evidence="2">
    <location>
        <begin position="66"/>
        <end position="80"/>
    </location>
</feature>
<feature type="region of interest" description="Disordered" evidence="2">
    <location>
        <begin position="178"/>
        <end position="215"/>
    </location>
</feature>
<evidence type="ECO:0000313" key="4">
    <source>
        <dbReference type="Proteomes" id="UP000038009"/>
    </source>
</evidence>
<feature type="compositionally biased region" description="Low complexity" evidence="2">
    <location>
        <begin position="278"/>
        <end position="295"/>
    </location>
</feature>
<dbReference type="Proteomes" id="UP000038009">
    <property type="component" value="Unassembled WGS sequence"/>
</dbReference>
<gene>
    <name evidence="3" type="ORF">ABL78_7187</name>
</gene>
<dbReference type="AlphaFoldDB" id="A0A0N1II72"/>
<feature type="compositionally biased region" description="Low complexity" evidence="2">
    <location>
        <begin position="375"/>
        <end position="386"/>
    </location>
</feature>
<accession>A0A0N1II72</accession>
<feature type="compositionally biased region" description="Polar residues" evidence="2">
    <location>
        <begin position="203"/>
        <end position="215"/>
    </location>
</feature>
<feature type="compositionally biased region" description="Low complexity" evidence="2">
    <location>
        <begin position="48"/>
        <end position="58"/>
    </location>
</feature>
<feature type="region of interest" description="Disordered" evidence="2">
    <location>
        <begin position="522"/>
        <end position="544"/>
    </location>
</feature>
<dbReference type="InterPro" id="IPR036427">
    <property type="entry name" value="Bromodomain-like_sf"/>
</dbReference>
<dbReference type="OrthoDB" id="251777at2759"/>
<feature type="compositionally biased region" description="Polar residues" evidence="2">
    <location>
        <begin position="185"/>
        <end position="194"/>
    </location>
</feature>
<feature type="compositionally biased region" description="Low complexity" evidence="2">
    <location>
        <begin position="347"/>
        <end position="365"/>
    </location>
</feature>
<dbReference type="SUPFAM" id="SSF47370">
    <property type="entry name" value="Bromodomain"/>
    <property type="match status" value="1"/>
</dbReference>
<dbReference type="OMA" id="IMEFAGV"/>
<keyword evidence="4" id="KW-1185">Reference proteome</keyword>
<organism evidence="3 4">
    <name type="scientific">Leptomonas seymouri</name>
    <dbReference type="NCBI Taxonomy" id="5684"/>
    <lineage>
        <taxon>Eukaryota</taxon>
        <taxon>Discoba</taxon>
        <taxon>Euglenozoa</taxon>
        <taxon>Kinetoplastea</taxon>
        <taxon>Metakinetoplastina</taxon>
        <taxon>Trypanosomatida</taxon>
        <taxon>Trypanosomatidae</taxon>
        <taxon>Leishmaniinae</taxon>
        <taxon>Leptomonas</taxon>
    </lineage>
</organism>
<evidence type="ECO:0000256" key="1">
    <source>
        <dbReference type="ARBA" id="ARBA00023117"/>
    </source>
</evidence>
<name>A0A0N1II72_LEPSE</name>
<dbReference type="VEuPathDB" id="TriTrypDB:Lsey_0327_0050"/>
<comment type="caution">
    <text evidence="3">The sequence shown here is derived from an EMBL/GenBank/DDBJ whole genome shotgun (WGS) entry which is preliminary data.</text>
</comment>
<protein>
    <submittedName>
        <fullName evidence="3">Uncharacterized protein</fullName>
    </submittedName>
</protein>
<evidence type="ECO:0000313" key="3">
    <source>
        <dbReference type="EMBL" id="KPI83771.1"/>
    </source>
</evidence>
<evidence type="ECO:0000256" key="2">
    <source>
        <dbReference type="SAM" id="MobiDB-lite"/>
    </source>
</evidence>
<feature type="region of interest" description="Disordered" evidence="2">
    <location>
        <begin position="278"/>
        <end position="386"/>
    </location>
</feature>
<sequence length="618" mass="64832">MAEYRGTAAAHESADGISFLETVGFLWYTLFIATRQRRAHGLSGGQPGRRSSSGSLSSNKKEHGTEASSSSGLPPAAASELSSEASSAEKAFGKWGEVNWVLLAAHVYALTRQLHTDTEVRCIIVHNIFHNQFHDDCTAMEISFSKKHAHLLASYAQAEEQRAAAAAVATTATVNPPAPPFGTSALGSTHSTAAESVKGRLPSPQQTSHVQQSTVLTHEPQKPITAGITHNPSSFQASASYLAASTSSTPSSLTSASAAVLQQQQPCEGRDTSGVCAPLAPAAPATTTTSTRSASWSIESATRRSPPKPIHGGGTAAGGRLHTPPSHDARGGADSCYGHGMPAVAAAPTSGDGTPSSPSAAANADGARRGDGLRRGTAPAPAIPPHASSVVAASPIIEPDPLDAPWHTLWCSLPTQRARAQLQALRFRTPIPIEDFSSLLEQFFLVDGADDFLSPVHAATIMEFAGVRSDPYHSIVRAPLSLAEVSRYITESHLQYARAVTTTHHEHSAGGKSTHLAVAGLGQPKEGAGHSRRRRGSSGCSGNAGADAPGLLNVTSSNERRILTVAELERSVWHIAANCVVFNAPESRYPRTARRFAASCIEILTRYCEKQMAAYLAS</sequence>
<dbReference type="EMBL" id="LJSK01000327">
    <property type="protein sequence ID" value="KPI83771.1"/>
    <property type="molecule type" value="Genomic_DNA"/>
</dbReference>